<keyword evidence="4" id="KW-1185">Reference proteome</keyword>
<proteinExistence type="inferred from homology"/>
<dbReference type="Pfam" id="PF01541">
    <property type="entry name" value="GIY-YIG"/>
    <property type="match status" value="1"/>
</dbReference>
<reference evidence="3" key="1">
    <citation type="submission" date="2022-04" db="EMBL/GenBank/DDBJ databases">
        <title>Mucilaginibacter sp. RS28 isolated from freshwater.</title>
        <authorList>
            <person name="Ko S.-R."/>
        </authorList>
    </citation>
    <scope>NUCLEOTIDE SEQUENCE</scope>
    <source>
        <strain evidence="3">RS28</strain>
    </source>
</reference>
<dbReference type="Gene3D" id="3.40.1440.10">
    <property type="entry name" value="GIY-YIG endonuclease"/>
    <property type="match status" value="1"/>
</dbReference>
<evidence type="ECO:0000256" key="1">
    <source>
        <dbReference type="ARBA" id="ARBA00007435"/>
    </source>
</evidence>
<dbReference type="PANTHER" id="PTHR34477:SF1">
    <property type="entry name" value="UPF0213 PROTEIN YHBQ"/>
    <property type="match status" value="1"/>
</dbReference>
<dbReference type="CDD" id="cd10456">
    <property type="entry name" value="GIY-YIG_UPF0213"/>
    <property type="match status" value="1"/>
</dbReference>
<evidence type="ECO:0000259" key="2">
    <source>
        <dbReference type="PROSITE" id="PS50164"/>
    </source>
</evidence>
<comment type="similarity">
    <text evidence="1">Belongs to the UPF0213 family.</text>
</comment>
<dbReference type="PROSITE" id="PS50164">
    <property type="entry name" value="GIY_YIG"/>
    <property type="match status" value="1"/>
</dbReference>
<accession>A0A9X2B9S4</accession>
<comment type="caution">
    <text evidence="3">The sequence shown here is derived from an EMBL/GenBank/DDBJ whole genome shotgun (WGS) entry which is preliminary data.</text>
</comment>
<evidence type="ECO:0000313" key="4">
    <source>
        <dbReference type="Proteomes" id="UP001139450"/>
    </source>
</evidence>
<evidence type="ECO:0000313" key="3">
    <source>
        <dbReference type="EMBL" id="MCJ8210706.1"/>
    </source>
</evidence>
<dbReference type="InterPro" id="IPR000305">
    <property type="entry name" value="GIY-YIG_endonuc"/>
</dbReference>
<sequence>MYQYFVYILKCRDNSYYTGITNDLERRLHEHQTGLNNFAYTYNRRPVKLVFFERFIDINQAIAFEKQVKGWSRKKKEALIDQQWELLPELSRKPKTKL</sequence>
<dbReference type="PANTHER" id="PTHR34477">
    <property type="entry name" value="UPF0213 PROTEIN YHBQ"/>
    <property type="match status" value="1"/>
</dbReference>
<dbReference type="AlphaFoldDB" id="A0A9X2B9S4"/>
<dbReference type="InterPro" id="IPR035901">
    <property type="entry name" value="GIY-YIG_endonuc_sf"/>
</dbReference>
<feature type="domain" description="GIY-YIG" evidence="2">
    <location>
        <begin position="2"/>
        <end position="78"/>
    </location>
</feature>
<gene>
    <name evidence="3" type="ORF">MUY27_13395</name>
</gene>
<name>A0A9X2B9S4_9SPHI</name>
<protein>
    <submittedName>
        <fullName evidence="3">GIY-YIG nuclease family protein</fullName>
    </submittedName>
</protein>
<dbReference type="Proteomes" id="UP001139450">
    <property type="component" value="Unassembled WGS sequence"/>
</dbReference>
<dbReference type="InterPro" id="IPR050190">
    <property type="entry name" value="UPF0213_domain"/>
</dbReference>
<organism evidence="3 4">
    <name type="scientific">Mucilaginibacter straminoryzae</name>
    <dbReference type="NCBI Taxonomy" id="2932774"/>
    <lineage>
        <taxon>Bacteria</taxon>
        <taxon>Pseudomonadati</taxon>
        <taxon>Bacteroidota</taxon>
        <taxon>Sphingobacteriia</taxon>
        <taxon>Sphingobacteriales</taxon>
        <taxon>Sphingobacteriaceae</taxon>
        <taxon>Mucilaginibacter</taxon>
    </lineage>
</organism>
<dbReference type="RefSeq" id="WP_245130919.1">
    <property type="nucleotide sequence ID" value="NZ_JALJEJ010000006.1"/>
</dbReference>
<dbReference type="SUPFAM" id="SSF82771">
    <property type="entry name" value="GIY-YIG endonuclease"/>
    <property type="match status" value="1"/>
</dbReference>
<dbReference type="EMBL" id="JALJEJ010000006">
    <property type="protein sequence ID" value="MCJ8210706.1"/>
    <property type="molecule type" value="Genomic_DNA"/>
</dbReference>